<evidence type="ECO:0000313" key="2">
    <source>
        <dbReference type="EMBL" id="TBC15612.1"/>
    </source>
</evidence>
<dbReference type="Pfam" id="PF05621">
    <property type="entry name" value="TniB"/>
    <property type="match status" value="1"/>
</dbReference>
<protein>
    <submittedName>
        <fullName evidence="2">ATP-binding protein</fullName>
    </submittedName>
</protein>
<evidence type="ECO:0000256" key="1">
    <source>
        <dbReference type="SAM" id="MobiDB-lite"/>
    </source>
</evidence>
<feature type="region of interest" description="Disordered" evidence="1">
    <location>
        <begin position="328"/>
        <end position="351"/>
    </location>
</feature>
<dbReference type="Gene3D" id="3.40.50.300">
    <property type="entry name" value="P-loop containing nucleotide triphosphate hydrolases"/>
    <property type="match status" value="1"/>
</dbReference>
<dbReference type="InterPro" id="IPR027417">
    <property type="entry name" value="P-loop_NTPase"/>
</dbReference>
<dbReference type="Proteomes" id="UP000294215">
    <property type="component" value="Unassembled WGS sequence"/>
</dbReference>
<dbReference type="EMBL" id="SIMR01000001">
    <property type="protein sequence ID" value="TBC15612.1"/>
    <property type="molecule type" value="Genomic_DNA"/>
</dbReference>
<dbReference type="RefSeq" id="WP_130774519.1">
    <property type="nucleotide sequence ID" value="NZ_SIMW01000001.1"/>
</dbReference>
<accession>A0AB38I444</accession>
<dbReference type="AlphaFoldDB" id="A0AB38I444"/>
<sequence length="351" mass="39597">MMHDNKRRREAAEARMLATMSPDDGRVSARMKAIRARNCSTPRDDHLKAHIAAMKRSLVTGEKKRKILFVTGESNSGKSRLVENILAADPAFLSYKDDEGRAQPLLKDDAASPCTQRNFAVRFMKRLGVPVRDNLAKTVAWPQMVSSICAHRVMFLVIDEAQRTMKINDEQELQEFSDNLITLVDNADWPIRVILIGVDPLDKLRTRDDQMRNRSKRMKLRRISAAKASRVVTWLNEIILDHAEFTMAGLKLDDLSLRLIHSCIGNAGSIIELIRDAVEIALWDNRTEVCPLDFAQAYYNRTECLPHDNVFVEEQWDALPSGLAKLESGEENATPAGVAKAKALKPGERPR</sequence>
<organism evidence="2 3">
    <name type="scientific">Rhizobium ruizarguesonis</name>
    <dbReference type="NCBI Taxonomy" id="2081791"/>
    <lineage>
        <taxon>Bacteria</taxon>
        <taxon>Pseudomonadati</taxon>
        <taxon>Pseudomonadota</taxon>
        <taxon>Alphaproteobacteria</taxon>
        <taxon>Hyphomicrobiales</taxon>
        <taxon>Rhizobiaceae</taxon>
        <taxon>Rhizobium/Agrobacterium group</taxon>
        <taxon>Rhizobium</taxon>
    </lineage>
</organism>
<dbReference type="InterPro" id="IPR008868">
    <property type="entry name" value="TniB"/>
</dbReference>
<evidence type="ECO:0000313" key="3">
    <source>
        <dbReference type="Proteomes" id="UP000294215"/>
    </source>
</evidence>
<reference evidence="2 3" key="1">
    <citation type="submission" date="2019-02" db="EMBL/GenBank/DDBJ databases">
        <title>The genomic architecture of introgression among sibling species of bacteria.</title>
        <authorList>
            <person name="Cavassim M.I.A."/>
            <person name="Moeskjaer S."/>
            <person name="Moslemi C."/>
            <person name="Fields B."/>
            <person name="Bachmann A."/>
            <person name="Vilhjalmsson B."/>
            <person name="Schierup M.H."/>
            <person name="Young J.P.W."/>
            <person name="Andersen S.U."/>
        </authorList>
    </citation>
    <scope>NUCLEOTIDE SEQUENCE [LARGE SCALE GENOMIC DNA]</scope>
    <source>
        <strain evidence="2 3">SM92</strain>
    </source>
</reference>
<keyword evidence="2" id="KW-0067">ATP-binding</keyword>
<proteinExistence type="predicted"/>
<gene>
    <name evidence="2" type="ORF">ELH40_12080</name>
</gene>
<dbReference type="GO" id="GO:0005524">
    <property type="term" value="F:ATP binding"/>
    <property type="evidence" value="ECO:0007669"/>
    <property type="project" value="UniProtKB-KW"/>
</dbReference>
<keyword evidence="2" id="KW-0547">Nucleotide-binding</keyword>
<name>A0AB38I444_9HYPH</name>
<dbReference type="SUPFAM" id="SSF52540">
    <property type="entry name" value="P-loop containing nucleoside triphosphate hydrolases"/>
    <property type="match status" value="1"/>
</dbReference>
<comment type="caution">
    <text evidence="2">The sequence shown here is derived from an EMBL/GenBank/DDBJ whole genome shotgun (WGS) entry which is preliminary data.</text>
</comment>